<dbReference type="InterPro" id="IPR017438">
    <property type="entry name" value="ATP-NAD_kinase_N"/>
</dbReference>
<dbReference type="GO" id="GO:0016020">
    <property type="term" value="C:membrane"/>
    <property type="evidence" value="ECO:0007669"/>
    <property type="project" value="GOC"/>
</dbReference>
<feature type="region of interest" description="Disordered" evidence="1">
    <location>
        <begin position="693"/>
        <end position="797"/>
    </location>
</feature>
<evidence type="ECO:0000256" key="1">
    <source>
        <dbReference type="SAM" id="MobiDB-lite"/>
    </source>
</evidence>
<protein>
    <submittedName>
        <fullName evidence="5">DAGKc domain-containing protein</fullName>
    </submittedName>
</protein>
<evidence type="ECO:0000313" key="5">
    <source>
        <dbReference type="WBParaSite" id="maker-uti_cns_0012844-snap-gene-0.2-mRNA-1"/>
    </source>
</evidence>
<accession>A0A1I8IHJ9</accession>
<dbReference type="Proteomes" id="UP000095280">
    <property type="component" value="Unplaced"/>
</dbReference>
<name>A0A1I8IHJ9_9PLAT</name>
<dbReference type="GO" id="GO:0001729">
    <property type="term" value="F:ceramide kinase activity"/>
    <property type="evidence" value="ECO:0007669"/>
    <property type="project" value="TreeGrafter"/>
</dbReference>
<dbReference type="PROSITE" id="PS50146">
    <property type="entry name" value="DAGK"/>
    <property type="match status" value="1"/>
</dbReference>
<dbReference type="SUPFAM" id="SSF111331">
    <property type="entry name" value="NAD kinase/diacylglycerol kinase-like"/>
    <property type="match status" value="1"/>
</dbReference>
<dbReference type="AlphaFoldDB" id="A0A1I8IHJ9"/>
<keyword evidence="2" id="KW-0812">Transmembrane</keyword>
<feature type="compositionally biased region" description="Low complexity" evidence="1">
    <location>
        <begin position="733"/>
        <end position="752"/>
    </location>
</feature>
<sequence>MPPIPASTVAAGEQPDDDPVAEALAVAGAVGSNYGAEPGRAEFAQEVQVLPVHAQRVRSFRSRALLTGLAVSGIWPPAPALRRSDPATAGCLAIDCRDCHQSYYCCWSPTLALPKMLRLTEAEEEMSYQLDDILHAQATPDISGSQKQQQKQQQQQQQKQQLELVAAVQTGDCRWRLQQIQLTGLSDCSSLLALLTPQLEAAAGRHRRPRSLLVFVNPVSGGGGAVRLCDRLLRPALRQCRVAARFVHTERRHHAKDFLLQEKLQSFDGIVGVGGDGILSELFHGLLLRKRLDEGLTAHTVDDPELRPDHTIGIVPAGSTDTVVHSINGTSDALTAIVQIILGRRVAMDMASVYSDSGQFLTYNISLLGYGYFGEVARSSEPLRWMGPARYDLVGAHRLLNLRSHALEISFLEADGRCHAVCTRDCSVCSSDALAECAPEAKEPQRRQLRTVTGRFVAVNSFLMPCRSTKSAAGAVPFAHLGDGCTDLVLVRDCSKAEFLRHLYRVSSCPVRLSTAAAGASAIDDSLPPPPPTPPAPVEPQFQLDCVQVHRVRQFSVRVLDNPAGSVWNCDGEVLRQAGLAVRVHRQLLQLFGCHPSSSSPIFLPNDFTLSLASSCISWKHMAIMARPNSRYRPQVIGLASSVQDDSCMPGTKSPSPMVVRGQPDRHADYFAEILDAADWRRGGVQRLPGARVGQLEDSSTRHHRWRRSTVAAQRRLRRPVSPAGRRSRRQTAPSAAAAAAAPDCSAATVAPSGPVAAGDGHDLRQLVKGAHPAPPTATADGLVMAGQPAHPSSAPQTEAAVLVAEAKHNSIVLQLEVGNAVLHAATGAARPVATRMPKRARRTADVGQEAAEDPHLRLDAVLMLGEVPLKLVQQLRICVANFAHGVGQSEPTRTQHLADVEQLLAQADVREQEGHGGLQAGDAATPSSLPLRHLRPSGRLAVVLLLLLLLLIFLLLGRVCRLVGGGLLAIGSPPQPQTSPRRRRPVAPAAASSAHPDASFAPAFPAANPQQQQLQQRLTQANCRSWTFAGRPSLAAPRCRLRSASRRCCEGAEWARPVMQISQDQSLALAFGEQAACQVVVLDALQRGPDWLCTVAALGFARVFTPLLHPSETPFCVGPPPPDAAATSRAAASEPVAAAAAAAAPSSSSSSCAIGAFVSSECSPTVAAAVAATAAARKLC</sequence>
<dbReference type="PANTHER" id="PTHR12358:SF111">
    <property type="entry name" value="CERAMIDE KINASE, ISOFORM A"/>
    <property type="match status" value="1"/>
</dbReference>
<evidence type="ECO:0000313" key="4">
    <source>
        <dbReference type="Proteomes" id="UP000095280"/>
    </source>
</evidence>
<dbReference type="InterPro" id="IPR050187">
    <property type="entry name" value="Lipid_Phosphate_FormReg"/>
</dbReference>
<feature type="compositionally biased region" description="Low complexity" evidence="1">
    <location>
        <begin position="987"/>
        <end position="1005"/>
    </location>
</feature>
<dbReference type="Pfam" id="PF00781">
    <property type="entry name" value="DAGK_cat"/>
    <property type="match status" value="1"/>
</dbReference>
<proteinExistence type="predicted"/>
<keyword evidence="2" id="KW-1133">Transmembrane helix</keyword>
<dbReference type="InterPro" id="IPR016064">
    <property type="entry name" value="NAD/diacylglycerol_kinase_sf"/>
</dbReference>
<dbReference type="InterPro" id="IPR045363">
    <property type="entry name" value="CERK_C"/>
</dbReference>
<dbReference type="GO" id="GO:0006672">
    <property type="term" value="P:ceramide metabolic process"/>
    <property type="evidence" value="ECO:0007669"/>
    <property type="project" value="TreeGrafter"/>
</dbReference>
<dbReference type="InterPro" id="IPR001206">
    <property type="entry name" value="Diacylglycerol_kinase_cat_dom"/>
</dbReference>
<organism evidence="4 5">
    <name type="scientific">Macrostomum lignano</name>
    <dbReference type="NCBI Taxonomy" id="282301"/>
    <lineage>
        <taxon>Eukaryota</taxon>
        <taxon>Metazoa</taxon>
        <taxon>Spiralia</taxon>
        <taxon>Lophotrochozoa</taxon>
        <taxon>Platyhelminthes</taxon>
        <taxon>Rhabditophora</taxon>
        <taxon>Macrostomorpha</taxon>
        <taxon>Macrostomida</taxon>
        <taxon>Macrostomidae</taxon>
        <taxon>Macrostomum</taxon>
    </lineage>
</organism>
<dbReference type="PANTHER" id="PTHR12358">
    <property type="entry name" value="SPHINGOSINE KINASE"/>
    <property type="match status" value="1"/>
</dbReference>
<keyword evidence="2" id="KW-0472">Membrane</keyword>
<evidence type="ECO:0000259" key="3">
    <source>
        <dbReference type="PROSITE" id="PS50146"/>
    </source>
</evidence>
<evidence type="ECO:0000256" key="2">
    <source>
        <dbReference type="SAM" id="Phobius"/>
    </source>
</evidence>
<dbReference type="WBParaSite" id="maker-uti_cns_0012844-snap-gene-0.2-mRNA-1">
    <property type="protein sequence ID" value="maker-uti_cns_0012844-snap-gene-0.2-mRNA-1"/>
    <property type="gene ID" value="maker-uti_cns_0012844-snap-gene-0.2"/>
</dbReference>
<feature type="region of interest" description="Disordered" evidence="1">
    <location>
        <begin position="972"/>
        <end position="1005"/>
    </location>
</feature>
<feature type="domain" description="DAGKc" evidence="3">
    <location>
        <begin position="207"/>
        <end position="357"/>
    </location>
</feature>
<dbReference type="Pfam" id="PF19280">
    <property type="entry name" value="CERK_C"/>
    <property type="match status" value="1"/>
</dbReference>
<feature type="transmembrane region" description="Helical" evidence="2">
    <location>
        <begin position="939"/>
        <end position="957"/>
    </location>
</feature>
<dbReference type="Gene3D" id="3.40.50.10330">
    <property type="entry name" value="Probable inorganic polyphosphate/atp-NAD kinase, domain 1"/>
    <property type="match status" value="1"/>
</dbReference>
<keyword evidence="4" id="KW-1185">Reference proteome</keyword>
<dbReference type="Gene3D" id="2.60.200.40">
    <property type="match status" value="1"/>
</dbReference>
<reference evidence="5" key="1">
    <citation type="submission" date="2016-11" db="UniProtKB">
        <authorList>
            <consortium name="WormBaseParasite"/>
        </authorList>
    </citation>
    <scope>IDENTIFICATION</scope>
</reference>